<feature type="compositionally biased region" description="Basic and acidic residues" evidence="1">
    <location>
        <begin position="343"/>
        <end position="355"/>
    </location>
</feature>
<dbReference type="GO" id="GO:0038203">
    <property type="term" value="P:TORC2 signaling"/>
    <property type="evidence" value="ECO:0007669"/>
    <property type="project" value="TreeGrafter"/>
</dbReference>
<feature type="compositionally biased region" description="Pro residues" evidence="1">
    <location>
        <begin position="24"/>
        <end position="34"/>
    </location>
</feature>
<feature type="compositionally biased region" description="Basic and acidic residues" evidence="1">
    <location>
        <begin position="368"/>
        <end position="377"/>
    </location>
</feature>
<reference evidence="2 3" key="1">
    <citation type="submission" date="2017-10" db="EMBL/GenBank/DDBJ databases">
        <title>Comparative genomics in systemic dimorphic fungi from Ajellomycetaceae.</title>
        <authorList>
            <person name="Munoz J.F."/>
            <person name="Mcewen J.G."/>
            <person name="Clay O.K."/>
            <person name="Cuomo C.A."/>
        </authorList>
    </citation>
    <scope>NUCLEOTIDE SEQUENCE [LARGE SCALE GENOMIC DNA]</scope>
    <source>
        <strain evidence="2 3">UAMH7299</strain>
    </source>
</reference>
<dbReference type="PANTHER" id="PTHR32428:SF2">
    <property type="entry name" value="TARGET OF RAPAMYCIN COMPLEX 2 SUBUNIT BIT61-RELATED"/>
    <property type="match status" value="1"/>
</dbReference>
<dbReference type="STRING" id="1447883.A0A2B7Y159"/>
<feature type="compositionally biased region" description="Polar residues" evidence="1">
    <location>
        <begin position="65"/>
        <end position="96"/>
    </location>
</feature>
<evidence type="ECO:0000313" key="3">
    <source>
        <dbReference type="Proteomes" id="UP000224634"/>
    </source>
</evidence>
<feature type="region of interest" description="Disordered" evidence="1">
    <location>
        <begin position="1"/>
        <end position="96"/>
    </location>
</feature>
<accession>A0A2B7Y159</accession>
<dbReference type="PANTHER" id="PTHR32428">
    <property type="entry name" value="TARGET OF RAPAMYCIN COMPLEX 2 SUBUNIT BIT61-RELATED"/>
    <property type="match status" value="1"/>
</dbReference>
<evidence type="ECO:0008006" key="4">
    <source>
        <dbReference type="Google" id="ProtNLM"/>
    </source>
</evidence>
<comment type="caution">
    <text evidence="2">The sequence shown here is derived from an EMBL/GenBank/DDBJ whole genome shotgun (WGS) entry which is preliminary data.</text>
</comment>
<dbReference type="GO" id="GO:0031932">
    <property type="term" value="C:TORC2 complex"/>
    <property type="evidence" value="ECO:0007669"/>
    <property type="project" value="TreeGrafter"/>
</dbReference>
<feature type="compositionally biased region" description="Polar residues" evidence="1">
    <location>
        <begin position="205"/>
        <end position="218"/>
    </location>
</feature>
<sequence length="888" mass="94233">MPNPAQTLRRTDVGAAAAATAMPPTSPNKAPPATDPSARPSSSSNDTSSASSNFAPLAVPKRSLYSVNPQSSNTAHPRSVSAVQSSANGSTASLGNYSRPAALYLPQNEALPRKASPLPPSHEALRHRPRQHSQGFFEPSLPTASSTDHSSSAMSNLSASQIAAQAAMQHQAAAQIRNRSQTIPPRQDHELGGRRGSGESPPPLHTTNLGSNTAQIYQNGVPGGRALAATTAANLAFPRSPGLPPPKSPVGDYAQESGHKHKGEKSKMKLFSKPKHIGISRDKDSDRKDKPMPSPNKLGPSSLSRMMNVSTTSLNEQIPSSNSSMYTLTNSSAATVVLAQPSAEKEKEKEKDKEKAHKHHFLSRQKLKLKDKDDHFHLPLSSASSNSKPLDPNAPQSLYSFTPSSPSTTAFGKSMSGLDLRHGGRALREKKKEEKKKEEKASAAAAAAAAQDVLRDAEQNDWATSTVAGTVSSTTLVGGAPLGSSGGGGYGGDAALKETLQGFGLQNMTPEDAWDFLKAKLLVLFEGEDVRIALEDLNKLVSIHIQRCVAKHVSSVIVEDLRDLLHTGFSSLNHSIHLVSDDKLVPHLVRMWLFVFGTVLPFIQAVFLPLDLEFKGRGSIMTAREAKEFWGALPNGDASNSSSVGDELDVRTIVLVSFRDNIILSRYNILKATFSRLSLESIHANVSTLASTSTGGGIGSVGGASGSRPSTASAAIDPGFGSYNSQSSTLLTTAGSFSSDSIISRSRAASNTSSNADHPGAPQSYTSFSPPQNSILSQHSSSSQRHYKLSSANDASQLITETVGRMLQCISVLASVQSDDDAQGQIETLSKALKLNWLGRGRTGRDRRGFVGTRVRPPAPPRKDSEEDGKAEVGWGSGVVSEWQNGKL</sequence>
<feature type="region of interest" description="Disordered" evidence="1">
    <location>
        <begin position="748"/>
        <end position="789"/>
    </location>
</feature>
<dbReference type="AlphaFoldDB" id="A0A2B7Y159"/>
<feature type="region of interest" description="Disordered" evidence="1">
    <location>
        <begin position="340"/>
        <end position="444"/>
    </location>
</feature>
<feature type="compositionally biased region" description="Low complexity" evidence="1">
    <location>
        <begin position="748"/>
        <end position="757"/>
    </location>
</feature>
<feature type="compositionally biased region" description="Basic and acidic residues" evidence="1">
    <location>
        <begin position="861"/>
        <end position="871"/>
    </location>
</feature>
<organism evidence="2 3">
    <name type="scientific">Polytolypa hystricis (strain UAMH7299)</name>
    <dbReference type="NCBI Taxonomy" id="1447883"/>
    <lineage>
        <taxon>Eukaryota</taxon>
        <taxon>Fungi</taxon>
        <taxon>Dikarya</taxon>
        <taxon>Ascomycota</taxon>
        <taxon>Pezizomycotina</taxon>
        <taxon>Eurotiomycetes</taxon>
        <taxon>Eurotiomycetidae</taxon>
        <taxon>Onygenales</taxon>
        <taxon>Onygenales incertae sedis</taxon>
        <taxon>Polytolypa</taxon>
    </lineage>
</organism>
<feature type="region of interest" description="Disordered" evidence="1">
    <location>
        <begin position="237"/>
        <end position="304"/>
    </location>
</feature>
<evidence type="ECO:0000256" key="1">
    <source>
        <dbReference type="SAM" id="MobiDB-lite"/>
    </source>
</evidence>
<feature type="compositionally biased region" description="Low complexity" evidence="1">
    <location>
        <begin position="772"/>
        <end position="784"/>
    </location>
</feature>
<dbReference type="OrthoDB" id="2290221at2759"/>
<keyword evidence="3" id="KW-1185">Reference proteome</keyword>
<evidence type="ECO:0000313" key="2">
    <source>
        <dbReference type="EMBL" id="PGH14773.1"/>
    </source>
</evidence>
<feature type="compositionally biased region" description="Basic and acidic residues" evidence="1">
    <location>
        <begin position="419"/>
        <end position="441"/>
    </location>
</feature>
<feature type="compositionally biased region" description="Low complexity" evidence="1">
    <location>
        <begin position="35"/>
        <end position="53"/>
    </location>
</feature>
<feature type="compositionally biased region" description="Basic and acidic residues" evidence="1">
    <location>
        <begin position="186"/>
        <end position="197"/>
    </location>
</feature>
<name>A0A2B7Y159_POLH7</name>
<feature type="compositionally biased region" description="Basic residues" evidence="1">
    <location>
        <begin position="356"/>
        <end position="367"/>
    </location>
</feature>
<feature type="compositionally biased region" description="Polar residues" evidence="1">
    <location>
        <begin position="381"/>
        <end position="401"/>
    </location>
</feature>
<gene>
    <name evidence="2" type="ORF">AJ80_05817</name>
</gene>
<dbReference type="InterPro" id="IPR013745">
    <property type="entry name" value="Bit61/PRR5"/>
</dbReference>
<feature type="compositionally biased region" description="Basic residues" evidence="1">
    <location>
        <begin position="259"/>
        <end position="278"/>
    </location>
</feature>
<dbReference type="Pfam" id="PF08539">
    <property type="entry name" value="HbrB"/>
    <property type="match status" value="1"/>
</dbReference>
<dbReference type="Proteomes" id="UP000224634">
    <property type="component" value="Unassembled WGS sequence"/>
</dbReference>
<feature type="compositionally biased region" description="Basic and acidic residues" evidence="1">
    <location>
        <begin position="279"/>
        <end position="291"/>
    </location>
</feature>
<protein>
    <recommendedName>
        <fullName evidence="4">HbrB-like protein</fullName>
    </recommendedName>
</protein>
<feature type="compositionally biased region" description="Low complexity" evidence="1">
    <location>
        <begin position="140"/>
        <end position="175"/>
    </location>
</feature>
<feature type="region of interest" description="Disordered" evidence="1">
    <location>
        <begin position="846"/>
        <end position="888"/>
    </location>
</feature>
<proteinExistence type="predicted"/>
<feature type="region of interest" description="Disordered" evidence="1">
    <location>
        <begin position="111"/>
        <end position="218"/>
    </location>
</feature>
<dbReference type="EMBL" id="PDNA01000090">
    <property type="protein sequence ID" value="PGH14773.1"/>
    <property type="molecule type" value="Genomic_DNA"/>
</dbReference>